<gene>
    <name evidence="1" type="ORF">MANES_05G204900v8</name>
</gene>
<name>A0ACB7HSV1_MANES</name>
<protein>
    <submittedName>
        <fullName evidence="1">Uncharacterized protein</fullName>
    </submittedName>
</protein>
<evidence type="ECO:0000313" key="1">
    <source>
        <dbReference type="EMBL" id="KAG8655029.1"/>
    </source>
</evidence>
<dbReference type="Proteomes" id="UP000091857">
    <property type="component" value="Chromosome 5"/>
</dbReference>
<reference evidence="2" key="1">
    <citation type="journal article" date="2016" name="Nat. Biotechnol.">
        <title>Sequencing wild and cultivated cassava and related species reveals extensive interspecific hybridization and genetic diversity.</title>
        <authorList>
            <person name="Bredeson J.V."/>
            <person name="Lyons J.B."/>
            <person name="Prochnik S.E."/>
            <person name="Wu G.A."/>
            <person name="Ha C.M."/>
            <person name="Edsinger-Gonzales E."/>
            <person name="Grimwood J."/>
            <person name="Schmutz J."/>
            <person name="Rabbi I.Y."/>
            <person name="Egesi C."/>
            <person name="Nauluvula P."/>
            <person name="Lebot V."/>
            <person name="Ndunguru J."/>
            <person name="Mkamilo G."/>
            <person name="Bart R.S."/>
            <person name="Setter T.L."/>
            <person name="Gleadow R.M."/>
            <person name="Kulakow P."/>
            <person name="Ferguson M.E."/>
            <person name="Rounsley S."/>
            <person name="Rokhsar D.S."/>
        </authorList>
    </citation>
    <scope>NUCLEOTIDE SEQUENCE [LARGE SCALE GENOMIC DNA]</scope>
    <source>
        <strain evidence="2">cv. AM560-2</strain>
    </source>
</reference>
<evidence type="ECO:0000313" key="2">
    <source>
        <dbReference type="Proteomes" id="UP000091857"/>
    </source>
</evidence>
<keyword evidence="2" id="KW-1185">Reference proteome</keyword>
<sequence length="453" mass="50990">MAMLLKKVWESVSNRASSCSSSSDESLNPPGDALLSSLGAFDRIPIDVVMQIVRLLGPKDAARLSVVCKSWRSLVSDNRLWIYFLQNYHDSWDSVFFAETNLRSGYPIQAYASHITTELSFMRIYGEREQVPGSVIIDGGSGYCKFGWSKYACPSGRSATFLEFGNIESPMYSRLRHFFATIYSRMQVRPSAQPIVVSLPICHYDDTESAKASRRQLKEAMYSALFDMNAPAVCAINQATLALYAARRTSGIVVNIGFQVTSVVPILHGKVMRKVGVEVVGIGALKVTGFLREQMQQNNINFESLYTVRALKENLCYVAADYDAELCKDTKASLEVPGEGWFTLSKARFKTGEILFQPRIAGVEARERTAWTSSRISLQWNKSHSSSLWRRHCMVWSKSHQQPKHLPWNMVCDKEAIQTEIKIQSGMVTTEAFAQMESTFMEKAQIHMTKIVK</sequence>
<accession>A0ACB7HSV1</accession>
<organism evidence="1 2">
    <name type="scientific">Manihot esculenta</name>
    <name type="common">Cassava</name>
    <name type="synonym">Jatropha manihot</name>
    <dbReference type="NCBI Taxonomy" id="3983"/>
    <lineage>
        <taxon>Eukaryota</taxon>
        <taxon>Viridiplantae</taxon>
        <taxon>Streptophyta</taxon>
        <taxon>Embryophyta</taxon>
        <taxon>Tracheophyta</taxon>
        <taxon>Spermatophyta</taxon>
        <taxon>Magnoliopsida</taxon>
        <taxon>eudicotyledons</taxon>
        <taxon>Gunneridae</taxon>
        <taxon>Pentapetalae</taxon>
        <taxon>rosids</taxon>
        <taxon>fabids</taxon>
        <taxon>Malpighiales</taxon>
        <taxon>Euphorbiaceae</taxon>
        <taxon>Crotonoideae</taxon>
        <taxon>Manihoteae</taxon>
        <taxon>Manihot</taxon>
    </lineage>
</organism>
<dbReference type="EMBL" id="CM004391">
    <property type="protein sequence ID" value="KAG8655029.1"/>
    <property type="molecule type" value="Genomic_DNA"/>
</dbReference>
<comment type="caution">
    <text evidence="1">The sequence shown here is derived from an EMBL/GenBank/DDBJ whole genome shotgun (WGS) entry which is preliminary data.</text>
</comment>
<proteinExistence type="predicted"/>